<evidence type="ECO:0000256" key="7">
    <source>
        <dbReference type="ARBA" id="ARBA00023034"/>
    </source>
</evidence>
<evidence type="ECO:0000256" key="8">
    <source>
        <dbReference type="ARBA" id="ARBA00023136"/>
    </source>
</evidence>
<evidence type="ECO:0000256" key="3">
    <source>
        <dbReference type="ARBA" id="ARBA00022448"/>
    </source>
</evidence>
<evidence type="ECO:0000256" key="2">
    <source>
        <dbReference type="ARBA" id="ARBA00009063"/>
    </source>
</evidence>
<organism evidence="13 14">
    <name type="scientific">Cylindrotheca closterium</name>
    <dbReference type="NCBI Taxonomy" id="2856"/>
    <lineage>
        <taxon>Eukaryota</taxon>
        <taxon>Sar</taxon>
        <taxon>Stramenopiles</taxon>
        <taxon>Ochrophyta</taxon>
        <taxon>Bacillariophyta</taxon>
        <taxon>Bacillariophyceae</taxon>
        <taxon>Bacillariophycidae</taxon>
        <taxon>Bacillariales</taxon>
        <taxon>Bacillariaceae</taxon>
        <taxon>Cylindrotheca</taxon>
    </lineage>
</organism>
<dbReference type="Gene3D" id="1.20.58.90">
    <property type="match status" value="1"/>
</dbReference>
<keyword evidence="8 11" id="KW-0472">Membrane</keyword>
<name>A0AAD2GAV5_9STRA</name>
<dbReference type="GO" id="GO:0048193">
    <property type="term" value="P:Golgi vesicle transport"/>
    <property type="evidence" value="ECO:0007669"/>
    <property type="project" value="InterPro"/>
</dbReference>
<dbReference type="InterPro" id="IPR010989">
    <property type="entry name" value="SNARE"/>
</dbReference>
<keyword evidence="14" id="KW-1185">Reference proteome</keyword>
<evidence type="ECO:0000256" key="6">
    <source>
        <dbReference type="ARBA" id="ARBA00022989"/>
    </source>
</evidence>
<keyword evidence="7" id="KW-0333">Golgi apparatus</keyword>
<evidence type="ECO:0000256" key="4">
    <source>
        <dbReference type="ARBA" id="ARBA00022692"/>
    </source>
</evidence>
<dbReference type="SMART" id="SM00397">
    <property type="entry name" value="t_SNARE"/>
    <property type="match status" value="1"/>
</dbReference>
<evidence type="ECO:0000259" key="12">
    <source>
        <dbReference type="PROSITE" id="PS50192"/>
    </source>
</evidence>
<dbReference type="PROSITE" id="PS50192">
    <property type="entry name" value="T_SNARE"/>
    <property type="match status" value="1"/>
</dbReference>
<keyword evidence="9" id="KW-0175">Coiled coil</keyword>
<evidence type="ECO:0000313" key="14">
    <source>
        <dbReference type="Proteomes" id="UP001295423"/>
    </source>
</evidence>
<evidence type="ECO:0000256" key="10">
    <source>
        <dbReference type="SAM" id="MobiDB-lite"/>
    </source>
</evidence>
<feature type="compositionally biased region" description="Basic residues" evidence="10">
    <location>
        <begin position="22"/>
        <end position="32"/>
    </location>
</feature>
<keyword evidence="3" id="KW-0813">Transport</keyword>
<evidence type="ECO:0000313" key="13">
    <source>
        <dbReference type="EMBL" id="CAJ1966938.1"/>
    </source>
</evidence>
<protein>
    <recommendedName>
        <fullName evidence="12">t-SNARE coiled-coil homology domain-containing protein</fullName>
    </recommendedName>
</protein>
<reference evidence="13" key="1">
    <citation type="submission" date="2023-08" db="EMBL/GenBank/DDBJ databases">
        <authorList>
            <person name="Audoor S."/>
            <person name="Bilcke G."/>
        </authorList>
    </citation>
    <scope>NUCLEOTIDE SEQUENCE</scope>
</reference>
<accession>A0AAD2GAV5</accession>
<dbReference type="GO" id="GO:0000139">
    <property type="term" value="C:Golgi membrane"/>
    <property type="evidence" value="ECO:0007669"/>
    <property type="project" value="UniProtKB-SubCell"/>
</dbReference>
<evidence type="ECO:0000256" key="11">
    <source>
        <dbReference type="SAM" id="Phobius"/>
    </source>
</evidence>
<feature type="coiled-coil region" evidence="9">
    <location>
        <begin position="96"/>
        <end position="130"/>
    </location>
</feature>
<dbReference type="Gene3D" id="1.20.5.110">
    <property type="match status" value="1"/>
</dbReference>
<keyword evidence="5" id="KW-0653">Protein transport</keyword>
<comment type="caution">
    <text evidence="13">The sequence shown here is derived from an EMBL/GenBank/DDBJ whole genome shotgun (WGS) entry which is preliminary data.</text>
</comment>
<proteinExistence type="inferred from homology"/>
<gene>
    <name evidence="13" type="ORF">CYCCA115_LOCUS22524</name>
</gene>
<feature type="region of interest" description="Disordered" evidence="10">
    <location>
        <begin position="1"/>
        <end position="32"/>
    </location>
</feature>
<sequence>MKYAQVGNDADERNDGVSVASSKRKFRRHRRVNSGLSEPLTAADSSVVDESLGSGAVNGDPYFVFRSDLQDKLELVDDALADFLRVVHETDTAVNTQELKDARKKLKRHLKNAESTLRDVQATVQAVENDRDKFQYLDDSQLFERKSLVNTSRDRISKAKEEITSEAVKLKMLEDEKNKAIRRSGDGTLGAKTDVQRHNTDFVLNNQAQSSVLMQQQDETLDELGDAVVRVGEMAGTIHEEIEMQNQMLDELDEDMTRVEEELGMVMGKLAVFLKTKNKCHLRTILMLCLTVVVLFFLVLYT</sequence>
<keyword evidence="4 11" id="KW-0812">Transmembrane</keyword>
<dbReference type="InterPro" id="IPR000727">
    <property type="entry name" value="T_SNARE_dom"/>
</dbReference>
<dbReference type="GO" id="GO:0015031">
    <property type="term" value="P:protein transport"/>
    <property type="evidence" value="ECO:0007669"/>
    <property type="project" value="UniProtKB-KW"/>
</dbReference>
<dbReference type="Pfam" id="PF09177">
    <property type="entry name" value="STX6_10_61_N"/>
    <property type="match status" value="1"/>
</dbReference>
<evidence type="ECO:0000256" key="5">
    <source>
        <dbReference type="ARBA" id="ARBA00022927"/>
    </source>
</evidence>
<feature type="domain" description="T-SNARE coiled-coil homology" evidence="12">
    <location>
        <begin position="211"/>
        <end position="273"/>
    </location>
</feature>
<dbReference type="InterPro" id="IPR015260">
    <property type="entry name" value="Syntaxin-6/10/61_N"/>
</dbReference>
<evidence type="ECO:0000256" key="9">
    <source>
        <dbReference type="SAM" id="Coils"/>
    </source>
</evidence>
<dbReference type="AlphaFoldDB" id="A0AAD2GAV5"/>
<dbReference type="Proteomes" id="UP001295423">
    <property type="component" value="Unassembled WGS sequence"/>
</dbReference>
<dbReference type="SUPFAM" id="SSF58038">
    <property type="entry name" value="SNARE fusion complex"/>
    <property type="match status" value="1"/>
</dbReference>
<evidence type="ECO:0000256" key="1">
    <source>
        <dbReference type="ARBA" id="ARBA00004409"/>
    </source>
</evidence>
<feature type="transmembrane region" description="Helical" evidence="11">
    <location>
        <begin position="282"/>
        <end position="301"/>
    </location>
</feature>
<comment type="subcellular location">
    <subcellularLocation>
        <location evidence="1">Golgi apparatus membrane</location>
        <topology evidence="1">Single-pass type IV membrane protein</topology>
    </subcellularLocation>
</comment>
<dbReference type="SUPFAM" id="SSF47661">
    <property type="entry name" value="t-snare proteins"/>
    <property type="match status" value="1"/>
</dbReference>
<dbReference type="CDD" id="cd15841">
    <property type="entry name" value="SNARE_Qc"/>
    <property type="match status" value="1"/>
</dbReference>
<dbReference type="PANTHER" id="PTHR12791">
    <property type="entry name" value="GOLGI SNARE BET1-RELATED"/>
    <property type="match status" value="1"/>
</dbReference>
<keyword evidence="6 11" id="KW-1133">Transmembrane helix</keyword>
<dbReference type="EMBL" id="CAKOGP040002313">
    <property type="protein sequence ID" value="CAJ1966938.1"/>
    <property type="molecule type" value="Genomic_DNA"/>
</dbReference>
<comment type="similarity">
    <text evidence="2">Belongs to the syntaxin family.</text>
</comment>